<organism evidence="1 2">
    <name type="scientific">Halosquirtibacter laminarini</name>
    <dbReference type="NCBI Taxonomy" id="3374600"/>
    <lineage>
        <taxon>Bacteria</taxon>
        <taxon>Pseudomonadati</taxon>
        <taxon>Bacteroidota</taxon>
        <taxon>Bacteroidia</taxon>
        <taxon>Marinilabiliales</taxon>
        <taxon>Prolixibacteraceae</taxon>
        <taxon>Halosquirtibacter</taxon>
    </lineage>
</organism>
<keyword evidence="2" id="KW-1185">Reference proteome</keyword>
<protein>
    <submittedName>
        <fullName evidence="1">L-fuculokinase</fullName>
        <ecNumber evidence="1">2.7.1.51</ecNumber>
    </submittedName>
</protein>
<dbReference type="EC" id="2.7.1.51" evidence="1"/>
<gene>
    <name evidence="1" type="primary">fucK</name>
    <name evidence="1" type="ORF">K4L44_03980</name>
</gene>
<proteinExistence type="predicted"/>
<sequence>MTHKDIAIVFDCGATNVRVIAMNRSGQIIAAQSMPNETDEDPYYPGGRVWDIDKLWSKLCKATKTVTAQIDVDQIAGITVTTFGVDGTFIDDKGAPLYPIISWQCARTQPIMDNIGKYMPLEEVYQISGVYPYAFNTINKMIWFKENRPEVIEQADRYLFISSILASKLSGVYQNDATMMGTSMMADIGKRDLSEKILNTLGIDLEKFGSIGEPGDQVGGVTESAALATGLPETTPVFLTGHDTQFAIFGSGAELNQPVLSSGTWEIIMTRSSSFSSSIKELKNNLTTELDSISGVYNIGQNWLGSGVLEWFAKNFYPNLSGDALYEKMIHDAEQEVPGSEGISVDPAFYDDGTSKNSGTIRGLKIDTRKGQVYRAFLESLAYRLREGLEAIEEAGEFKNDCIICVGGGSKNMLWNQLRADVCNTPIHLIDQKETTVLGAAMFVFSGSGVYSTPEAAREKITYNPKVITPSKNINIYNQLYKQFLEFKNKP</sequence>
<accession>A0AC61NH68</accession>
<evidence type="ECO:0000313" key="2">
    <source>
        <dbReference type="Proteomes" id="UP000826212"/>
    </source>
</evidence>
<dbReference type="EMBL" id="CP081303">
    <property type="protein sequence ID" value="QZE14996.1"/>
    <property type="molecule type" value="Genomic_DNA"/>
</dbReference>
<keyword evidence="1" id="KW-0808">Transferase</keyword>
<reference evidence="1" key="1">
    <citation type="submission" date="2021-08" db="EMBL/GenBank/DDBJ databases">
        <title>Novel anaerobic bacterium isolated from sea squirt in East Sea, Republic of Korea.</title>
        <authorList>
            <person name="Nguyen T.H."/>
            <person name="Li Z."/>
            <person name="Lee Y.-J."/>
            <person name="Ko J."/>
            <person name="Kim S.-G."/>
        </authorList>
    </citation>
    <scope>NUCLEOTIDE SEQUENCE</scope>
    <source>
        <strain evidence="1">KCTC 25031</strain>
    </source>
</reference>
<evidence type="ECO:0000313" key="1">
    <source>
        <dbReference type="EMBL" id="QZE14996.1"/>
    </source>
</evidence>
<name>A0AC61NH68_9BACT</name>
<dbReference type="Proteomes" id="UP000826212">
    <property type="component" value="Chromosome"/>
</dbReference>